<comment type="function">
    <text evidence="1">May act as a substrate-specific adapter of an E3 ubiquitin-protein ligase complex (CUL3-RBX1-BTB) which mediates the ubiquitination and subsequent proteasomal degradation of target proteins.</text>
</comment>
<proteinExistence type="predicted"/>
<evidence type="ECO:0000313" key="5">
    <source>
        <dbReference type="Proteomes" id="UP001642360"/>
    </source>
</evidence>
<reference evidence="4 5" key="1">
    <citation type="submission" date="2024-02" db="EMBL/GenBank/DDBJ databases">
        <authorList>
            <person name="Vignale AGUSTIN F."/>
            <person name="Sosa J E."/>
            <person name="Modenutti C."/>
        </authorList>
    </citation>
    <scope>NUCLEOTIDE SEQUENCE [LARGE SCALE GENOMIC DNA]</scope>
</reference>
<dbReference type="PROSITE" id="PS50097">
    <property type="entry name" value="BTB"/>
    <property type="match status" value="2"/>
</dbReference>
<protein>
    <recommendedName>
        <fullName evidence="3">BTB domain-containing protein</fullName>
    </recommendedName>
</protein>
<dbReference type="SUPFAM" id="SSF49785">
    <property type="entry name" value="Galactose-binding domain-like"/>
    <property type="match status" value="1"/>
</dbReference>
<accession>A0ABC8UH35</accession>
<dbReference type="AlphaFoldDB" id="A0ABC8UH35"/>
<evidence type="ECO:0000256" key="1">
    <source>
        <dbReference type="ARBA" id="ARBA00002668"/>
    </source>
</evidence>
<dbReference type="InterPro" id="IPR011333">
    <property type="entry name" value="SKP1/BTB/POZ_sf"/>
</dbReference>
<feature type="domain" description="BTB" evidence="3">
    <location>
        <begin position="208"/>
        <end position="270"/>
    </location>
</feature>
<dbReference type="Pfam" id="PF07707">
    <property type="entry name" value="BACK"/>
    <property type="match status" value="1"/>
</dbReference>
<evidence type="ECO:0000256" key="2">
    <source>
        <dbReference type="ARBA" id="ARBA00004906"/>
    </source>
</evidence>
<dbReference type="Gene3D" id="2.60.120.260">
    <property type="entry name" value="Galactose-binding domain-like"/>
    <property type="match status" value="1"/>
</dbReference>
<dbReference type="PANTHER" id="PTHR47457:SF1">
    <property type="entry name" value="BTB DOMAIN-CONTAINING PROTEIN-RELATED"/>
    <property type="match status" value="1"/>
</dbReference>
<name>A0ABC8UH35_9AQUA</name>
<dbReference type="Gene3D" id="1.25.40.420">
    <property type="match status" value="1"/>
</dbReference>
<organism evidence="4 5">
    <name type="scientific">Ilex paraguariensis</name>
    <name type="common">yerba mate</name>
    <dbReference type="NCBI Taxonomy" id="185542"/>
    <lineage>
        <taxon>Eukaryota</taxon>
        <taxon>Viridiplantae</taxon>
        <taxon>Streptophyta</taxon>
        <taxon>Embryophyta</taxon>
        <taxon>Tracheophyta</taxon>
        <taxon>Spermatophyta</taxon>
        <taxon>Magnoliopsida</taxon>
        <taxon>eudicotyledons</taxon>
        <taxon>Gunneridae</taxon>
        <taxon>Pentapetalae</taxon>
        <taxon>asterids</taxon>
        <taxon>campanulids</taxon>
        <taxon>Aquifoliales</taxon>
        <taxon>Aquifoliaceae</taxon>
        <taxon>Ilex</taxon>
    </lineage>
</organism>
<evidence type="ECO:0000259" key="3">
    <source>
        <dbReference type="PROSITE" id="PS50097"/>
    </source>
</evidence>
<keyword evidence="5" id="KW-1185">Reference proteome</keyword>
<sequence length="806" mass="92040">MMEKKQKKFLTVAPFECAWRDDLRFREAGRGCIAFEAFAHNDVTVVFREHVGSQHYHYKRDNSPHYTVIIGSHRNRRFKIEVDGKTVVDVAGLGLCCSSAFQSYWISIYDGLISIGKGMYPFQNLVFQWLDSNPNCGVQYVGLSSWDKHVGYRNVNVLPLNQNHISMWKHVNCSEFEGDKDVEEDLEVDTGGYENWGLENFLESWELSDVLFIVGKEERAVPAHKVILAACGNFSLSSSNEDVIQLQGVAYPVMHAFLQFIYTGHTQIPESHLNCLRSLSLQFEVMPLVKQCVEIIERFKLNKKLFDSGKNVEISYPSSRPRCGTAFPSGLPVNMQRLKEFQLTGKYSDVDIHIEGHGLVVRSHKIIFGLWSVPFAKMFTNGMTESTSSKACLRDVSIQAFKVMLEFMYCGELNKEATMDIGTLLLQLLLLADQYAVTLLHQECCKTLLECLSEDSVCLILQVISSIPSCKLIEETCERKFSMHFDYCTTANIDFILLDEATFSNILQHPGLTVTSEERVLNAILQWCLQAMELHGWEVVDEMMMSSTPKLLFGERLRSLDLLLPLVRFPLLPFALLKKLERSNLCRQIPTFDFLVREAIIFLEIGLASPEKALDVRFQHRQSSFKELQYICDGDSNGVMYLAGTSYGQHQWVNPVLSKRITITASSGISRYTDPKVLVSRTYQGTSFAGPRVEDGKKNAWWMIDIGQDHQLMCNYYSLRQDGSRAFMRSWNFEGSLDGKTWTNLRVHEDDQTMYKPGQFASWPVVGPNALLPFRFFRVILMAPTTDDANAWSFCICFLELYGYFH</sequence>
<dbReference type="Pfam" id="PF00754">
    <property type="entry name" value="F5_F8_type_C"/>
    <property type="match status" value="1"/>
</dbReference>
<dbReference type="Gene3D" id="3.30.710.10">
    <property type="entry name" value="Potassium Channel Kv1.1, Chain A"/>
    <property type="match status" value="2"/>
</dbReference>
<dbReference type="PANTHER" id="PTHR47457">
    <property type="entry name" value="OS05G0345500 PROTEIN"/>
    <property type="match status" value="1"/>
</dbReference>
<dbReference type="InterPro" id="IPR000421">
    <property type="entry name" value="FA58C"/>
</dbReference>
<dbReference type="InterPro" id="IPR008979">
    <property type="entry name" value="Galactose-bd-like_sf"/>
</dbReference>
<dbReference type="SUPFAM" id="SSF54695">
    <property type="entry name" value="POZ domain"/>
    <property type="match status" value="2"/>
</dbReference>
<feature type="domain" description="BTB" evidence="3">
    <location>
        <begin position="348"/>
        <end position="417"/>
    </location>
</feature>
<dbReference type="Proteomes" id="UP001642360">
    <property type="component" value="Unassembled WGS sequence"/>
</dbReference>
<dbReference type="SMART" id="SM00875">
    <property type="entry name" value="BACK"/>
    <property type="match status" value="1"/>
</dbReference>
<dbReference type="InterPro" id="IPR022041">
    <property type="entry name" value="Methyltransf_FA"/>
</dbReference>
<comment type="caution">
    <text evidence="4">The sequence shown here is derived from an EMBL/GenBank/DDBJ whole genome shotgun (WGS) entry which is preliminary data.</text>
</comment>
<dbReference type="InterPro" id="IPR011705">
    <property type="entry name" value="BACK"/>
</dbReference>
<dbReference type="Pfam" id="PF12248">
    <property type="entry name" value="Methyltransf_FA"/>
    <property type="match status" value="1"/>
</dbReference>
<gene>
    <name evidence="4" type="ORF">ILEXP_LOCUS50334</name>
</gene>
<dbReference type="CDD" id="cd18186">
    <property type="entry name" value="BTB_POZ_ZBTB_KLHL-like"/>
    <property type="match status" value="2"/>
</dbReference>
<dbReference type="SMART" id="SM00225">
    <property type="entry name" value="BTB"/>
    <property type="match status" value="2"/>
</dbReference>
<dbReference type="Pfam" id="PF00651">
    <property type="entry name" value="BTB"/>
    <property type="match status" value="2"/>
</dbReference>
<evidence type="ECO:0000313" key="4">
    <source>
        <dbReference type="EMBL" id="CAK9180341.1"/>
    </source>
</evidence>
<dbReference type="EMBL" id="CAUOFW020007724">
    <property type="protein sequence ID" value="CAK9180341.1"/>
    <property type="molecule type" value="Genomic_DNA"/>
</dbReference>
<comment type="pathway">
    <text evidence="2">Protein modification; protein ubiquitination.</text>
</comment>
<dbReference type="InterPro" id="IPR000210">
    <property type="entry name" value="BTB/POZ_dom"/>
</dbReference>